<dbReference type="GO" id="GO:0000139">
    <property type="term" value="C:Golgi membrane"/>
    <property type="evidence" value="ECO:0007669"/>
    <property type="project" value="UniProtKB-SubCell"/>
</dbReference>
<comment type="subcellular location">
    <subcellularLocation>
        <location evidence="1">Golgi apparatus membrane</location>
        <topology evidence="1">Peripheral membrane protein</topology>
    </subcellularLocation>
</comment>
<keyword evidence="5" id="KW-0653">Protein transport</keyword>
<dbReference type="EMBL" id="CM031827">
    <property type="protein sequence ID" value="KAG6724167.1"/>
    <property type="molecule type" value="Genomic_DNA"/>
</dbReference>
<evidence type="ECO:0000313" key="8">
    <source>
        <dbReference type="EMBL" id="KAG6724167.1"/>
    </source>
</evidence>
<sequence length="706" mass="79086">MSSAESDTVLLFRSKPISEIRNVEASTRNQIQLKQEELRQLVGTQYRDLIDSADSIIFMKKYSHSIASNLSSINNAIRSLSPETPSFIANPNLTRSRTYGIAFRVKYLVDTPENIWGCLDESMFLEAAERYVRTKHVHDRLIDKENRGEVSILTSFSLLQHQWQIVESFKAQISQRGREQLLEQRGLPISAYADALASVAVVDELDPKRVLSLFLDTRKSWISQTLGTRIHNHDANCDVVVSVFCEGLSIIQITVGQVVVLSSPPASQLFKLFRDKLESVMVMLDKECIARTCSLWLRECGRELVNKINGRYLIDAIGSGQELALAEKSIRETVESKTVLSGSLDWLKNVFGSEIELPWTRIRELVLGEDSDLWDQVFEDAFVRRMKMIIDMVFEDLMRDANVADSVLAIGESYSGVQTNFQGYLNRPSAGGGFWFLESNAKKAGALSVSKAPSEENGFQTFLKAYFGPQVSRIRDAVDSCCQSVLEDLLSFLESPKASLRIRDLAPYLQNKCYESMSAILIQLRSELDNLYAAMEKANKEGQPVPPAITVQRSLFIGRLLFAFQVHTKHIPVILASPRFWRNETVSVVFDQLPSLLRQPYRVAADYPVSDRPGRQLHVGSKRQASLASVALLGANLCIRAHSLWISWFADELSVNISRDLEQYDALSSTTPLRDRSAAAMLTFGDILPAQAAGLLSSFTASRSDS</sequence>
<keyword evidence="4" id="KW-0813">Transport</keyword>
<gene>
    <name evidence="8" type="ORF">I3842_03G244400</name>
</gene>
<evidence type="ECO:0000256" key="4">
    <source>
        <dbReference type="ARBA" id="ARBA00022448"/>
    </source>
</evidence>
<evidence type="ECO:0000256" key="2">
    <source>
        <dbReference type="ARBA" id="ARBA00006653"/>
    </source>
</evidence>
<comment type="caution">
    <text evidence="8">The sequence shown here is derived from an EMBL/GenBank/DDBJ whole genome shotgun (WGS) entry which is preliminary data.</text>
</comment>
<organism evidence="8 9">
    <name type="scientific">Carya illinoinensis</name>
    <name type="common">Pecan</name>
    <dbReference type="NCBI Taxonomy" id="32201"/>
    <lineage>
        <taxon>Eukaryota</taxon>
        <taxon>Viridiplantae</taxon>
        <taxon>Streptophyta</taxon>
        <taxon>Embryophyta</taxon>
        <taxon>Tracheophyta</taxon>
        <taxon>Spermatophyta</taxon>
        <taxon>Magnoliopsida</taxon>
        <taxon>eudicotyledons</taxon>
        <taxon>Gunneridae</taxon>
        <taxon>Pentapetalae</taxon>
        <taxon>rosids</taxon>
        <taxon>fabids</taxon>
        <taxon>Fagales</taxon>
        <taxon>Juglandaceae</taxon>
        <taxon>Carya</taxon>
    </lineage>
</organism>
<accession>A0A922FNT5</accession>
<dbReference type="Pfam" id="PF08700">
    <property type="entry name" value="VPS51_Exo84_N"/>
    <property type="match status" value="1"/>
</dbReference>
<evidence type="ECO:0000256" key="3">
    <source>
        <dbReference type="ARBA" id="ARBA00020978"/>
    </source>
</evidence>
<evidence type="ECO:0000256" key="1">
    <source>
        <dbReference type="ARBA" id="ARBA00004395"/>
    </source>
</evidence>
<dbReference type="GO" id="GO:0017119">
    <property type="term" value="C:Golgi transport complex"/>
    <property type="evidence" value="ECO:0007669"/>
    <property type="project" value="InterPro"/>
</dbReference>
<keyword evidence="6" id="KW-0333">Golgi apparatus</keyword>
<dbReference type="InterPro" id="IPR033370">
    <property type="entry name" value="COG1"/>
</dbReference>
<protein>
    <recommendedName>
        <fullName evidence="3">Conserved oligomeric Golgi complex subunit 1</fullName>
    </recommendedName>
</protein>
<dbReference type="GO" id="GO:0006891">
    <property type="term" value="P:intra-Golgi vesicle-mediated transport"/>
    <property type="evidence" value="ECO:0007669"/>
    <property type="project" value="InterPro"/>
</dbReference>
<dbReference type="PANTHER" id="PTHR31658:SF0">
    <property type="entry name" value="CONSERVED OLIGOMERIC GOLGI COMPLEX SUBUNIT 1"/>
    <property type="match status" value="1"/>
</dbReference>
<name>A0A922FNT5_CARIL</name>
<evidence type="ECO:0000256" key="5">
    <source>
        <dbReference type="ARBA" id="ARBA00022927"/>
    </source>
</evidence>
<evidence type="ECO:0000313" key="9">
    <source>
        <dbReference type="Proteomes" id="UP000811246"/>
    </source>
</evidence>
<dbReference type="PANTHER" id="PTHR31658">
    <property type="entry name" value="CONSERVED OLIGOMERIC GOLGI COMPLEX SUBUNIT 1"/>
    <property type="match status" value="1"/>
</dbReference>
<evidence type="ECO:0000256" key="7">
    <source>
        <dbReference type="ARBA" id="ARBA00023136"/>
    </source>
</evidence>
<dbReference type="AlphaFoldDB" id="A0A922FNT5"/>
<keyword evidence="7" id="KW-0472">Membrane</keyword>
<reference evidence="8" key="1">
    <citation type="submission" date="2021-01" db="EMBL/GenBank/DDBJ databases">
        <authorList>
            <person name="Lovell J.T."/>
            <person name="Bentley N."/>
            <person name="Bhattarai G."/>
            <person name="Jenkins J.W."/>
            <person name="Sreedasyam A."/>
            <person name="Alarcon Y."/>
            <person name="Bock C."/>
            <person name="Boston L."/>
            <person name="Carlson J."/>
            <person name="Cervantes K."/>
            <person name="Clermont K."/>
            <person name="Krom N."/>
            <person name="Kubenka K."/>
            <person name="Mamidi S."/>
            <person name="Mattison C."/>
            <person name="Monteros M."/>
            <person name="Pisani C."/>
            <person name="Plott C."/>
            <person name="Rajasekar S."/>
            <person name="Rhein H.S."/>
            <person name="Rohla C."/>
            <person name="Song M."/>
            <person name="Hilaire R.S."/>
            <person name="Shu S."/>
            <person name="Wells L."/>
            <person name="Wang X."/>
            <person name="Webber J."/>
            <person name="Heerema R.J."/>
            <person name="Klein P."/>
            <person name="Conner P."/>
            <person name="Grauke L."/>
            <person name="Grimwood J."/>
            <person name="Schmutz J."/>
            <person name="Randall J.J."/>
        </authorList>
    </citation>
    <scope>NUCLEOTIDE SEQUENCE</scope>
    <source>
        <tissue evidence="8">Leaf</tissue>
    </source>
</reference>
<evidence type="ECO:0000256" key="6">
    <source>
        <dbReference type="ARBA" id="ARBA00023034"/>
    </source>
</evidence>
<comment type="similarity">
    <text evidence="2">Belongs to the COG1 family.</text>
</comment>
<dbReference type="Proteomes" id="UP000811246">
    <property type="component" value="Chromosome 3"/>
</dbReference>
<proteinExistence type="inferred from homology"/>
<dbReference type="GO" id="GO:0015031">
    <property type="term" value="P:protein transport"/>
    <property type="evidence" value="ECO:0007669"/>
    <property type="project" value="UniProtKB-KW"/>
</dbReference>